<protein>
    <submittedName>
        <fullName evidence="1">Uncharacterized protein</fullName>
    </submittedName>
</protein>
<dbReference type="AlphaFoldDB" id="A0A085AMZ3"/>
<accession>A0A085AMZ3</accession>
<sequence>MTTVLLPPGLKILFPGHTYQSIVICFICLMIPHYGQAEEYLKILRYAYGKSRSINFEKQQPKHYQLQLRNDYRINKIGYTYTLQRISQPESVKNQRVNSINLSLTIEHSSQDILAKINIINNSQKDYYIPLRTSPTDELPAQMCGDMFQITSENTILDYHGYKCRFDTDGSKDSWQLIPAKRRYSYTVPLNHFYFFMPGKHHYSISTLEYTVVDDDWFAALERNALLLSILDAPGPFPRQDSLETFLERFSYFGLKPGFDIRSRTVSIEIDGDNLQ</sequence>
<keyword evidence="2" id="KW-1185">Reference proteome</keyword>
<dbReference type="EMBL" id="JMTB01000024">
    <property type="protein sequence ID" value="KFC11588.1"/>
    <property type="molecule type" value="Genomic_DNA"/>
</dbReference>
<dbReference type="eggNOG" id="ENOG502ZGGU">
    <property type="taxonomic scope" value="Bacteria"/>
</dbReference>
<gene>
    <name evidence="1" type="ORF">GTGU_00424</name>
</gene>
<organism evidence="1 2">
    <name type="scientific">Trabulsiella guamensis ATCC 49490</name>
    <dbReference type="NCBI Taxonomy" id="1005994"/>
    <lineage>
        <taxon>Bacteria</taxon>
        <taxon>Pseudomonadati</taxon>
        <taxon>Pseudomonadota</taxon>
        <taxon>Gammaproteobacteria</taxon>
        <taxon>Enterobacterales</taxon>
        <taxon>Enterobacteriaceae</taxon>
        <taxon>Trabulsiella</taxon>
    </lineage>
</organism>
<dbReference type="OrthoDB" id="6630695at2"/>
<evidence type="ECO:0000313" key="2">
    <source>
        <dbReference type="Proteomes" id="UP000028630"/>
    </source>
</evidence>
<dbReference type="RefSeq" id="WP_051857277.1">
    <property type="nucleotide sequence ID" value="NZ_JMTB01000024.1"/>
</dbReference>
<dbReference type="Gene3D" id="2.60.40.2970">
    <property type="match status" value="1"/>
</dbReference>
<evidence type="ECO:0000313" key="1">
    <source>
        <dbReference type="EMBL" id="KFC11588.1"/>
    </source>
</evidence>
<dbReference type="Proteomes" id="UP000028630">
    <property type="component" value="Unassembled WGS sequence"/>
</dbReference>
<comment type="caution">
    <text evidence="1">The sequence shown here is derived from an EMBL/GenBank/DDBJ whole genome shotgun (WGS) entry which is preliminary data.</text>
</comment>
<reference evidence="2" key="1">
    <citation type="submission" date="2014-05" db="EMBL/GenBank/DDBJ databases">
        <title>ATOL: Assembling a taxonomically balanced genome-scale reconstruction of the evolutionary history of the Enterobacteriaceae.</title>
        <authorList>
            <person name="Plunkett G. III"/>
            <person name="Neeno-Eckwall E.C."/>
            <person name="Glasner J.D."/>
            <person name="Perna N.T."/>
        </authorList>
    </citation>
    <scope>NUCLEOTIDE SEQUENCE [LARGE SCALE GENOMIC DNA]</scope>
    <source>
        <strain evidence="2">ATCC 49490</strain>
    </source>
</reference>
<proteinExistence type="predicted"/>
<name>A0A085AMZ3_9ENTR</name>